<organism evidence="7 8">
    <name type="scientific">Geodia barretti</name>
    <name type="common">Barrett's horny sponge</name>
    <dbReference type="NCBI Taxonomy" id="519541"/>
    <lineage>
        <taxon>Eukaryota</taxon>
        <taxon>Metazoa</taxon>
        <taxon>Porifera</taxon>
        <taxon>Demospongiae</taxon>
        <taxon>Heteroscleromorpha</taxon>
        <taxon>Tetractinellida</taxon>
        <taxon>Astrophorina</taxon>
        <taxon>Geodiidae</taxon>
        <taxon>Geodia</taxon>
    </lineage>
</organism>
<dbReference type="PROSITE" id="PS51007">
    <property type="entry name" value="CYTC"/>
    <property type="match status" value="1"/>
</dbReference>
<evidence type="ECO:0000256" key="1">
    <source>
        <dbReference type="ARBA" id="ARBA00006488"/>
    </source>
</evidence>
<protein>
    <recommendedName>
        <fullName evidence="6">Cytochrome c domain-containing protein</fullName>
    </recommendedName>
</protein>
<accession>A0AA35XBL3</accession>
<reference evidence="7" key="1">
    <citation type="submission" date="2023-03" db="EMBL/GenBank/DDBJ databases">
        <authorList>
            <person name="Steffen K."/>
            <person name="Cardenas P."/>
        </authorList>
    </citation>
    <scope>NUCLEOTIDE SEQUENCE</scope>
</reference>
<comment type="caution">
    <text evidence="7">The sequence shown here is derived from an EMBL/GenBank/DDBJ whole genome shotgun (WGS) entry which is preliminary data.</text>
</comment>
<evidence type="ECO:0000313" key="7">
    <source>
        <dbReference type="EMBL" id="CAI8045460.1"/>
    </source>
</evidence>
<gene>
    <name evidence="7" type="ORF">GBAR_LOCUS25150</name>
</gene>
<evidence type="ECO:0000313" key="8">
    <source>
        <dbReference type="Proteomes" id="UP001174909"/>
    </source>
</evidence>
<dbReference type="Gene3D" id="2.60.40.1190">
    <property type="match status" value="1"/>
</dbReference>
<evidence type="ECO:0000256" key="2">
    <source>
        <dbReference type="ARBA" id="ARBA00022617"/>
    </source>
</evidence>
<evidence type="ECO:0000259" key="6">
    <source>
        <dbReference type="PROSITE" id="PS51007"/>
    </source>
</evidence>
<dbReference type="GO" id="GO:0046872">
    <property type="term" value="F:metal ion binding"/>
    <property type="evidence" value="ECO:0007669"/>
    <property type="project" value="UniProtKB-KW"/>
</dbReference>
<evidence type="ECO:0000256" key="4">
    <source>
        <dbReference type="ARBA" id="ARBA00023004"/>
    </source>
</evidence>
<keyword evidence="3 5" id="KW-0479">Metal-binding</keyword>
<dbReference type="GO" id="GO:0020037">
    <property type="term" value="F:heme binding"/>
    <property type="evidence" value="ECO:0007669"/>
    <property type="project" value="InterPro"/>
</dbReference>
<keyword evidence="4 5" id="KW-0408">Iron</keyword>
<dbReference type="Pfam" id="PF13442">
    <property type="entry name" value="Cytochrome_CBB3"/>
    <property type="match status" value="1"/>
</dbReference>
<dbReference type="InterPro" id="IPR036909">
    <property type="entry name" value="Cyt_c-like_dom_sf"/>
</dbReference>
<keyword evidence="2 5" id="KW-0349">Heme</keyword>
<name>A0AA35XBL3_GEOBA</name>
<dbReference type="SUPFAM" id="SSF46626">
    <property type="entry name" value="Cytochrome c"/>
    <property type="match status" value="1"/>
</dbReference>
<dbReference type="Gene3D" id="1.10.760.10">
    <property type="entry name" value="Cytochrome c-like domain"/>
    <property type="match status" value="1"/>
</dbReference>
<evidence type="ECO:0000256" key="5">
    <source>
        <dbReference type="PROSITE-ProRule" id="PRU00433"/>
    </source>
</evidence>
<dbReference type="AlphaFoldDB" id="A0AA35XBL3"/>
<sequence length="312" mass="34917">MPGSSMPGWETALNAGDRWEVVAYIKTFNDGFKESETPPREISLEGKISYAEQSVETGKGLYTELGCVECHGNVGRGDGTSAPTLTDEWSFRTWPANLTQGWNFRGGADTEDIFKRFIGGIAGSPMPAFEGDSFLHFGLTAEESKRLTELENKDEMTEAEEEESGQFYEKMDTAVDIALNRTEGTELSVAEQQTYDDAMKVVYEKSWHLANYVKSLAPEKRPDAAIGNNALRSQYVQGELPGMEDDAWETLQSRHFPLVGQVVIEPRQFNPTIDSVNIKSFYNDTEVVFLFTWDDRTHTTGDETDETTGKPR</sequence>
<dbReference type="EMBL" id="CASHTH010003475">
    <property type="protein sequence ID" value="CAI8045460.1"/>
    <property type="molecule type" value="Genomic_DNA"/>
</dbReference>
<dbReference type="Proteomes" id="UP001174909">
    <property type="component" value="Unassembled WGS sequence"/>
</dbReference>
<dbReference type="GO" id="GO:0009055">
    <property type="term" value="F:electron transfer activity"/>
    <property type="evidence" value="ECO:0007669"/>
    <property type="project" value="InterPro"/>
</dbReference>
<proteinExistence type="inferred from homology"/>
<evidence type="ECO:0000256" key="3">
    <source>
        <dbReference type="ARBA" id="ARBA00022723"/>
    </source>
</evidence>
<keyword evidence="8" id="KW-1185">Reference proteome</keyword>
<dbReference type="InterPro" id="IPR009056">
    <property type="entry name" value="Cyt_c-like_dom"/>
</dbReference>
<comment type="similarity">
    <text evidence="1">Belongs to the cytochrome c family.</text>
</comment>
<feature type="domain" description="Cytochrome c" evidence="6">
    <location>
        <begin position="53"/>
        <end position="172"/>
    </location>
</feature>